<keyword evidence="6 8" id="KW-0446">Lipid-binding</keyword>
<comment type="caution">
    <text evidence="8">Lacks conserved residue(s) required for the propagation of feature annotation.</text>
</comment>
<feature type="domain" description="AAA+ ATPase" evidence="13">
    <location>
        <begin position="153"/>
        <end position="284"/>
    </location>
</feature>
<dbReference type="CDD" id="cd06571">
    <property type="entry name" value="Bac_DnaA_C"/>
    <property type="match status" value="1"/>
</dbReference>
<sequence>MDLQAIWLAALGELELTLSKANFTTWFRNTSISSFDNGRVIIAVPNTFTKAWLEKKYHDAIVKALRHVTSNAVREAHYKVEMRAASDVQHSPPASEPSPGWETDASHAPTPQTEPADDAGLNPRYGFDNFIVGKGNELAHAAAMASATNPGEAYNPLFIYGGVGLGKTHLLQAIGQHVLKTRNGAVVRYITCERFTNEFIQAVRGGRVKEFKDRYRNVDVLLVDDIQFLSGKQGTQEEFFHTFNALHQVNKQIVLSSDRSPKDIQSLESRLLSRFEWGMITDISTPDFETRIAILEAKCAGKNYPLNAEILRAIAGTVQSNVRELEGTLNKIIAYHQFKNIQPTMDTVQTLLQSFVPTVQKRSITPRKLLEIVIQYYDITMDDVLGKSREKRFAFPRQVAMYLLREDAKCSYPAIGAHVGDRDHTTAMHACNKILSLLERDEQTKRDVAILREKIYSDQAV</sequence>
<evidence type="ECO:0000256" key="8">
    <source>
        <dbReference type="HAMAP-Rule" id="MF_00377"/>
    </source>
</evidence>
<dbReference type="InterPro" id="IPR038454">
    <property type="entry name" value="DnaA_N_sf"/>
</dbReference>
<evidence type="ECO:0000256" key="4">
    <source>
        <dbReference type="ARBA" id="ARBA00022741"/>
    </source>
</evidence>
<evidence type="ECO:0000259" key="13">
    <source>
        <dbReference type="SMART" id="SM00382"/>
    </source>
</evidence>
<feature type="binding site" evidence="8">
    <location>
        <position position="164"/>
    </location>
    <ligand>
        <name>ATP</name>
        <dbReference type="ChEBI" id="CHEBI:30616"/>
    </ligand>
</feature>
<evidence type="ECO:0000256" key="5">
    <source>
        <dbReference type="ARBA" id="ARBA00022840"/>
    </source>
</evidence>
<dbReference type="Proteomes" id="UP000710385">
    <property type="component" value="Unassembled WGS sequence"/>
</dbReference>
<dbReference type="GO" id="GO:0008289">
    <property type="term" value="F:lipid binding"/>
    <property type="evidence" value="ECO:0007669"/>
    <property type="project" value="UniProtKB-KW"/>
</dbReference>
<feature type="region of interest" description="Domain III, AAA+ region" evidence="8">
    <location>
        <begin position="120"/>
        <end position="336"/>
    </location>
</feature>
<evidence type="ECO:0000313" key="15">
    <source>
        <dbReference type="EMBL" id="MBE7525246.1"/>
    </source>
</evidence>
<dbReference type="SMART" id="SM00760">
    <property type="entry name" value="Bac_DnaA_C"/>
    <property type="match status" value="1"/>
</dbReference>
<dbReference type="GO" id="GO:0006270">
    <property type="term" value="P:DNA replication initiation"/>
    <property type="evidence" value="ECO:0007669"/>
    <property type="project" value="UniProtKB-UniRule"/>
</dbReference>
<evidence type="ECO:0000256" key="1">
    <source>
        <dbReference type="ARBA" id="ARBA00006583"/>
    </source>
</evidence>
<evidence type="ECO:0000256" key="11">
    <source>
        <dbReference type="RuleBase" id="RU004227"/>
    </source>
</evidence>
<comment type="subunit">
    <text evidence="8">Oligomerizes as a right-handed, spiral filament on DNA at oriC.</text>
</comment>
<feature type="binding site" evidence="8">
    <location>
        <position position="166"/>
    </location>
    <ligand>
        <name>ATP</name>
        <dbReference type="ChEBI" id="CHEBI:30616"/>
    </ligand>
</feature>
<keyword evidence="2 8" id="KW-0963">Cytoplasm</keyword>
<evidence type="ECO:0000259" key="14">
    <source>
        <dbReference type="SMART" id="SM00760"/>
    </source>
</evidence>
<dbReference type="SMART" id="SM00382">
    <property type="entry name" value="AAA"/>
    <property type="match status" value="1"/>
</dbReference>
<comment type="caution">
    <text evidence="15">The sequence shown here is derived from an EMBL/GenBank/DDBJ whole genome shotgun (WGS) entry which is preliminary data.</text>
</comment>
<evidence type="ECO:0000256" key="3">
    <source>
        <dbReference type="ARBA" id="ARBA00022705"/>
    </source>
</evidence>
<dbReference type="GO" id="GO:0006275">
    <property type="term" value="P:regulation of DNA replication"/>
    <property type="evidence" value="ECO:0007669"/>
    <property type="project" value="UniProtKB-UniRule"/>
</dbReference>
<feature type="region of interest" description="Domain I, interacts with DnaA modulators" evidence="8">
    <location>
        <begin position="1"/>
        <end position="85"/>
    </location>
</feature>
<protein>
    <recommendedName>
        <fullName evidence="8 9">Chromosomal replication initiator protein DnaA</fullName>
    </recommendedName>
</protein>
<dbReference type="CDD" id="cd00009">
    <property type="entry name" value="AAA"/>
    <property type="match status" value="1"/>
</dbReference>
<dbReference type="HAMAP" id="MF_00377">
    <property type="entry name" value="DnaA_bact"/>
    <property type="match status" value="1"/>
</dbReference>
<feature type="binding site" evidence="8">
    <location>
        <position position="167"/>
    </location>
    <ligand>
        <name>ATP</name>
        <dbReference type="ChEBI" id="CHEBI:30616"/>
    </ligand>
</feature>
<comment type="function">
    <text evidence="8 10">Plays an essential role in the initiation and regulation of chromosomal replication. ATP-DnaA binds to the origin of replication (oriC) to initiate formation of the DNA replication initiation complex once per cell cycle. Binds the DnaA box (a 9 base pair repeat at the origin) and separates the double-stranded (ds)DNA. Forms a right-handed helical filament on oriC DNA; dsDNA binds to the exterior of the filament while single-stranded (ss)DNA is stabiized in the filament's interior. The ATP-DnaA-oriC complex binds and stabilizes one strand of the AT-rich DNA unwinding element (DUE), permitting loading of DNA polymerase. After initiation quickly degrades to an ADP-DnaA complex that is not apt for DNA replication. Binds acidic phospholipids.</text>
</comment>
<dbReference type="GO" id="GO:0005737">
    <property type="term" value="C:cytoplasm"/>
    <property type="evidence" value="ECO:0007669"/>
    <property type="project" value="UniProtKB-SubCell"/>
</dbReference>
<keyword evidence="5 8" id="KW-0067">ATP-binding</keyword>
<dbReference type="GO" id="GO:0005524">
    <property type="term" value="F:ATP binding"/>
    <property type="evidence" value="ECO:0007669"/>
    <property type="project" value="UniProtKB-UniRule"/>
</dbReference>
<feature type="domain" description="Chromosomal replication initiator DnaA C-terminal" evidence="14">
    <location>
        <begin position="365"/>
        <end position="434"/>
    </location>
</feature>
<dbReference type="PANTHER" id="PTHR30050:SF2">
    <property type="entry name" value="CHROMOSOMAL REPLICATION INITIATOR PROTEIN DNAA"/>
    <property type="match status" value="1"/>
</dbReference>
<dbReference type="InterPro" id="IPR027417">
    <property type="entry name" value="P-loop_NTPase"/>
</dbReference>
<feature type="region of interest" description="Domain IV, binds dsDNA" evidence="8">
    <location>
        <begin position="337"/>
        <end position="461"/>
    </location>
</feature>
<dbReference type="PANTHER" id="PTHR30050">
    <property type="entry name" value="CHROMOSOMAL REPLICATION INITIATOR PROTEIN DNAA"/>
    <property type="match status" value="1"/>
</dbReference>
<evidence type="ECO:0000256" key="12">
    <source>
        <dbReference type="SAM" id="MobiDB-lite"/>
    </source>
</evidence>
<dbReference type="Pfam" id="PF08299">
    <property type="entry name" value="Bac_DnaA_C"/>
    <property type="match status" value="1"/>
</dbReference>
<dbReference type="EMBL" id="JABTTY010000001">
    <property type="protein sequence ID" value="MBE7525246.1"/>
    <property type="molecule type" value="Genomic_DNA"/>
</dbReference>
<dbReference type="InterPro" id="IPR024633">
    <property type="entry name" value="DnaA_N_dom"/>
</dbReference>
<evidence type="ECO:0000256" key="9">
    <source>
        <dbReference type="NCBIfam" id="TIGR00362"/>
    </source>
</evidence>
<dbReference type="InterPro" id="IPR010921">
    <property type="entry name" value="Trp_repressor/repl_initiator"/>
</dbReference>
<dbReference type="Pfam" id="PF11638">
    <property type="entry name" value="DnaA_N"/>
    <property type="match status" value="1"/>
</dbReference>
<dbReference type="NCBIfam" id="TIGR00362">
    <property type="entry name" value="DnaA"/>
    <property type="match status" value="1"/>
</dbReference>
<dbReference type="InterPro" id="IPR003593">
    <property type="entry name" value="AAA+_ATPase"/>
</dbReference>
<keyword evidence="3 8" id="KW-0235">DNA replication</keyword>
<dbReference type="Gene3D" id="3.30.300.180">
    <property type="match status" value="1"/>
</dbReference>
<dbReference type="InterPro" id="IPR013159">
    <property type="entry name" value="DnaA_C"/>
</dbReference>
<dbReference type="InterPro" id="IPR013317">
    <property type="entry name" value="DnaA_dom"/>
</dbReference>
<dbReference type="Gene3D" id="1.10.8.60">
    <property type="match status" value="1"/>
</dbReference>
<dbReference type="Pfam" id="PF00308">
    <property type="entry name" value="Bac_DnaA"/>
    <property type="match status" value="1"/>
</dbReference>
<dbReference type="AlphaFoldDB" id="A0A928TQJ4"/>
<feature type="binding site" evidence="8">
    <location>
        <position position="168"/>
    </location>
    <ligand>
        <name>ATP</name>
        <dbReference type="ChEBI" id="CHEBI:30616"/>
    </ligand>
</feature>
<evidence type="ECO:0000313" key="16">
    <source>
        <dbReference type="Proteomes" id="UP000710385"/>
    </source>
</evidence>
<dbReference type="GO" id="GO:0005886">
    <property type="term" value="C:plasma membrane"/>
    <property type="evidence" value="ECO:0007669"/>
    <property type="project" value="TreeGrafter"/>
</dbReference>
<dbReference type="SUPFAM" id="SSF52540">
    <property type="entry name" value="P-loop containing nucleoside triphosphate hydrolases"/>
    <property type="match status" value="1"/>
</dbReference>
<comment type="domain">
    <text evidence="8">Domain I is involved in oligomerization and binding regulators, domain II is flexibile and of varying length in different bacteria, domain III forms the AAA+ region, while domain IV binds dsDNA.</text>
</comment>
<keyword evidence="4 8" id="KW-0547">Nucleotide-binding</keyword>
<gene>
    <name evidence="8 15" type="primary">dnaA</name>
    <name evidence="15" type="ORF">HS096_02545</name>
</gene>
<dbReference type="SUPFAM" id="SSF48295">
    <property type="entry name" value="TrpR-like"/>
    <property type="match status" value="1"/>
</dbReference>
<feature type="region of interest" description="Disordered" evidence="12">
    <location>
        <begin position="84"/>
        <end position="122"/>
    </location>
</feature>
<dbReference type="FunFam" id="3.40.50.300:FF:000668">
    <property type="entry name" value="Chromosomal replication initiator protein DnaA"/>
    <property type="match status" value="1"/>
</dbReference>
<evidence type="ECO:0000256" key="6">
    <source>
        <dbReference type="ARBA" id="ARBA00023121"/>
    </source>
</evidence>
<dbReference type="InterPro" id="IPR020591">
    <property type="entry name" value="Chromosome_initiator_DnaA-like"/>
</dbReference>
<reference evidence="15" key="1">
    <citation type="submission" date="2020-05" db="EMBL/GenBank/DDBJ databases">
        <title>High-Quality Genomes of Partial-Nitritation/Anammox System by Hierarchical Clustering Based Hybrid Assembly.</title>
        <authorList>
            <person name="Liu L."/>
            <person name="Wang Y."/>
            <person name="Che Y."/>
            <person name="Chen Y."/>
            <person name="Xia Y."/>
            <person name="Luo R."/>
            <person name="Cheng S.H."/>
            <person name="Zheng C."/>
            <person name="Zhang T."/>
        </authorList>
    </citation>
    <scope>NUCLEOTIDE SEQUENCE</scope>
    <source>
        <strain evidence="15">H1_PAT1</strain>
    </source>
</reference>
<accession>A0A928TQJ4</accession>
<evidence type="ECO:0000256" key="10">
    <source>
        <dbReference type="RuleBase" id="RU000577"/>
    </source>
</evidence>
<evidence type="ECO:0000256" key="7">
    <source>
        <dbReference type="ARBA" id="ARBA00023125"/>
    </source>
</evidence>
<name>A0A928TQJ4_UNCKA</name>
<dbReference type="Gene3D" id="3.40.50.300">
    <property type="entry name" value="P-loop containing nucleotide triphosphate hydrolases"/>
    <property type="match status" value="1"/>
</dbReference>
<dbReference type="PRINTS" id="PR00051">
    <property type="entry name" value="DNAA"/>
</dbReference>
<proteinExistence type="inferred from homology"/>
<comment type="subcellular location">
    <subcellularLocation>
        <location evidence="8">Cytoplasm</location>
    </subcellularLocation>
</comment>
<dbReference type="Gene3D" id="1.10.1750.10">
    <property type="match status" value="1"/>
</dbReference>
<dbReference type="GO" id="GO:0003688">
    <property type="term" value="F:DNA replication origin binding"/>
    <property type="evidence" value="ECO:0007669"/>
    <property type="project" value="UniProtKB-UniRule"/>
</dbReference>
<organism evidence="15 16">
    <name type="scientific">candidate division WWE3 bacterium</name>
    <dbReference type="NCBI Taxonomy" id="2053526"/>
    <lineage>
        <taxon>Bacteria</taxon>
        <taxon>Katanobacteria</taxon>
    </lineage>
</organism>
<evidence type="ECO:0000256" key="2">
    <source>
        <dbReference type="ARBA" id="ARBA00022490"/>
    </source>
</evidence>
<comment type="similarity">
    <text evidence="1 8 11">Belongs to the DnaA family.</text>
</comment>
<keyword evidence="7 8" id="KW-0238">DNA-binding</keyword>
<dbReference type="InterPro" id="IPR001957">
    <property type="entry name" value="Chromosome_initiator_DnaA"/>
</dbReference>